<sequence length="90" mass="10208">MLLSLLQPPMVSDRYKAASANEPIEAQVVKSLGKLGGSEWKSVSHSKLLEWVKGTERDTCRRASIRTATRRRKSKKRRRETRGPETETPS</sequence>
<organism evidence="2 3">
    <name type="scientific">Phialemonium thermophilum</name>
    <dbReference type="NCBI Taxonomy" id="223376"/>
    <lineage>
        <taxon>Eukaryota</taxon>
        <taxon>Fungi</taxon>
        <taxon>Dikarya</taxon>
        <taxon>Ascomycota</taxon>
        <taxon>Pezizomycotina</taxon>
        <taxon>Sordariomycetes</taxon>
        <taxon>Sordariomycetidae</taxon>
        <taxon>Cephalothecales</taxon>
        <taxon>Cephalothecaceae</taxon>
        <taxon>Phialemonium</taxon>
    </lineage>
</organism>
<keyword evidence="3" id="KW-1185">Reference proteome</keyword>
<feature type="region of interest" description="Disordered" evidence="1">
    <location>
        <begin position="61"/>
        <end position="90"/>
    </location>
</feature>
<reference evidence="2 3" key="1">
    <citation type="journal article" date="2024" name="Commun. Biol.">
        <title>Comparative genomic analysis of thermophilic fungi reveals convergent evolutionary adaptations and gene losses.</title>
        <authorList>
            <person name="Steindorff A.S."/>
            <person name="Aguilar-Pontes M.V."/>
            <person name="Robinson A.J."/>
            <person name="Andreopoulos B."/>
            <person name="LaButti K."/>
            <person name="Kuo A."/>
            <person name="Mondo S."/>
            <person name="Riley R."/>
            <person name="Otillar R."/>
            <person name="Haridas S."/>
            <person name="Lipzen A."/>
            <person name="Grimwood J."/>
            <person name="Schmutz J."/>
            <person name="Clum A."/>
            <person name="Reid I.D."/>
            <person name="Moisan M.C."/>
            <person name="Butler G."/>
            <person name="Nguyen T.T.M."/>
            <person name="Dewar K."/>
            <person name="Conant G."/>
            <person name="Drula E."/>
            <person name="Henrissat B."/>
            <person name="Hansel C."/>
            <person name="Singer S."/>
            <person name="Hutchinson M.I."/>
            <person name="de Vries R.P."/>
            <person name="Natvig D.O."/>
            <person name="Powell A.J."/>
            <person name="Tsang A."/>
            <person name="Grigoriev I.V."/>
        </authorList>
    </citation>
    <scope>NUCLEOTIDE SEQUENCE [LARGE SCALE GENOMIC DNA]</scope>
    <source>
        <strain evidence="2 3">ATCC 24622</strain>
    </source>
</reference>
<evidence type="ECO:0000256" key="1">
    <source>
        <dbReference type="SAM" id="MobiDB-lite"/>
    </source>
</evidence>
<proteinExistence type="predicted"/>
<accession>A0ABR3VXG1</accession>
<name>A0ABR3VXG1_9PEZI</name>
<comment type="caution">
    <text evidence="2">The sequence shown here is derived from an EMBL/GenBank/DDBJ whole genome shotgun (WGS) entry which is preliminary data.</text>
</comment>
<evidence type="ECO:0000313" key="3">
    <source>
        <dbReference type="Proteomes" id="UP001586593"/>
    </source>
</evidence>
<protein>
    <submittedName>
        <fullName evidence="2">Uncharacterized protein</fullName>
    </submittedName>
</protein>
<dbReference type="EMBL" id="JAZHXJ010000976">
    <property type="protein sequence ID" value="KAL1847417.1"/>
    <property type="molecule type" value="Genomic_DNA"/>
</dbReference>
<gene>
    <name evidence="2" type="ORF">VTK73DRAFT_10344</name>
</gene>
<evidence type="ECO:0000313" key="2">
    <source>
        <dbReference type="EMBL" id="KAL1847417.1"/>
    </source>
</evidence>
<dbReference type="Proteomes" id="UP001586593">
    <property type="component" value="Unassembled WGS sequence"/>
</dbReference>
<feature type="compositionally biased region" description="Basic residues" evidence="1">
    <location>
        <begin position="68"/>
        <end position="80"/>
    </location>
</feature>
<feature type="compositionally biased region" description="Basic and acidic residues" evidence="1">
    <location>
        <begin position="81"/>
        <end position="90"/>
    </location>
</feature>